<dbReference type="GO" id="GO:0000976">
    <property type="term" value="F:transcription cis-regulatory region binding"/>
    <property type="evidence" value="ECO:0007669"/>
    <property type="project" value="UniProtKB-ARBA"/>
</dbReference>
<evidence type="ECO:0000256" key="1">
    <source>
        <dbReference type="ARBA" id="ARBA00004123"/>
    </source>
</evidence>
<dbReference type="InterPro" id="IPR001471">
    <property type="entry name" value="AP2/ERF_dom"/>
</dbReference>
<dbReference type="SMART" id="SM00380">
    <property type="entry name" value="AP2"/>
    <property type="match status" value="1"/>
</dbReference>
<dbReference type="Gene3D" id="3.30.730.10">
    <property type="entry name" value="AP2/ERF domain"/>
    <property type="match status" value="1"/>
</dbReference>
<keyword evidence="2" id="KW-0936">Ethylene signaling pathway</keyword>
<keyword evidence="4" id="KW-0238">DNA-binding</keyword>
<dbReference type="GO" id="GO:0003700">
    <property type="term" value="F:DNA-binding transcription factor activity"/>
    <property type="evidence" value="ECO:0007669"/>
    <property type="project" value="InterPro"/>
</dbReference>
<keyword evidence="5" id="KW-0010">Activator</keyword>
<dbReference type="EMBL" id="JAVXUP010000380">
    <property type="protein sequence ID" value="KAK3029401.1"/>
    <property type="molecule type" value="Genomic_DNA"/>
</dbReference>
<dbReference type="InterPro" id="IPR036955">
    <property type="entry name" value="AP2/ERF_dom_sf"/>
</dbReference>
<evidence type="ECO:0000256" key="5">
    <source>
        <dbReference type="ARBA" id="ARBA00023159"/>
    </source>
</evidence>
<evidence type="ECO:0000256" key="6">
    <source>
        <dbReference type="ARBA" id="ARBA00023163"/>
    </source>
</evidence>
<reference evidence="9" key="1">
    <citation type="submission" date="2022-12" db="EMBL/GenBank/DDBJ databases">
        <title>Draft genome assemblies for two species of Escallonia (Escalloniales).</title>
        <authorList>
            <person name="Chanderbali A."/>
            <person name="Dervinis C."/>
            <person name="Anghel I."/>
            <person name="Soltis D."/>
            <person name="Soltis P."/>
            <person name="Zapata F."/>
        </authorList>
    </citation>
    <scope>NUCLEOTIDE SEQUENCE</scope>
    <source>
        <strain evidence="9">UCBG64.0493</strain>
        <tissue evidence="9">Leaf</tissue>
    </source>
</reference>
<dbReference type="CDD" id="cd00018">
    <property type="entry name" value="AP2"/>
    <property type="match status" value="1"/>
</dbReference>
<dbReference type="PANTHER" id="PTHR31190:SF499">
    <property type="entry name" value="ETHYLENE-RESPONSIVE TRANSCRIPTION FACTOR ERF105"/>
    <property type="match status" value="1"/>
</dbReference>
<accession>A0AA89BEV3</accession>
<dbReference type="Proteomes" id="UP001188597">
    <property type="component" value="Unassembled WGS sequence"/>
</dbReference>
<gene>
    <name evidence="9" type="ORF">RJ639_039745</name>
</gene>
<name>A0AA89BEV3_9ASTE</name>
<evidence type="ECO:0000256" key="7">
    <source>
        <dbReference type="ARBA" id="ARBA00023242"/>
    </source>
</evidence>
<keyword evidence="3" id="KW-0805">Transcription regulation</keyword>
<dbReference type="GO" id="GO:0005634">
    <property type="term" value="C:nucleus"/>
    <property type="evidence" value="ECO:0007669"/>
    <property type="project" value="UniProtKB-SubCell"/>
</dbReference>
<evidence type="ECO:0000259" key="8">
    <source>
        <dbReference type="PROSITE" id="PS51032"/>
    </source>
</evidence>
<comment type="caution">
    <text evidence="9">The sequence shown here is derived from an EMBL/GenBank/DDBJ whole genome shotgun (WGS) entry which is preliminary data.</text>
</comment>
<protein>
    <recommendedName>
        <fullName evidence="8">AP2/ERF domain-containing protein</fullName>
    </recommendedName>
</protein>
<dbReference type="GO" id="GO:0006950">
    <property type="term" value="P:response to stress"/>
    <property type="evidence" value="ECO:0007669"/>
    <property type="project" value="UniProtKB-ARBA"/>
</dbReference>
<dbReference type="Pfam" id="PF00847">
    <property type="entry name" value="AP2"/>
    <property type="match status" value="1"/>
</dbReference>
<dbReference type="PANTHER" id="PTHR31190">
    <property type="entry name" value="DNA-BINDING DOMAIN"/>
    <property type="match status" value="1"/>
</dbReference>
<evidence type="ECO:0000256" key="2">
    <source>
        <dbReference type="ARBA" id="ARBA00022745"/>
    </source>
</evidence>
<dbReference type="PROSITE" id="PS51032">
    <property type="entry name" value="AP2_ERF"/>
    <property type="match status" value="1"/>
</dbReference>
<dbReference type="PRINTS" id="PR00367">
    <property type="entry name" value="ETHRSPELEMNT"/>
</dbReference>
<comment type="subcellular location">
    <subcellularLocation>
        <location evidence="1">Nucleus</location>
    </subcellularLocation>
</comment>
<dbReference type="InterPro" id="IPR044808">
    <property type="entry name" value="ERF_plant"/>
</dbReference>
<sequence length="85" mass="9673">MVVSEGKEEKKYYRGVRQRPWGKFAAKIRDPNRRGSRVWLRTFDNAVEATKAYDRAAFKMRSKSTIPHQRAHAMAISGLGCFAAG</sequence>
<keyword evidence="7" id="KW-0539">Nucleus</keyword>
<dbReference type="AlphaFoldDB" id="A0AA89BEV3"/>
<feature type="domain" description="AP2/ERF" evidence="8">
    <location>
        <begin position="12"/>
        <end position="71"/>
    </location>
</feature>
<keyword evidence="6" id="KW-0804">Transcription</keyword>
<evidence type="ECO:0000256" key="3">
    <source>
        <dbReference type="ARBA" id="ARBA00023015"/>
    </source>
</evidence>
<dbReference type="InterPro" id="IPR016177">
    <property type="entry name" value="DNA-bd_dom_sf"/>
</dbReference>
<evidence type="ECO:0000313" key="9">
    <source>
        <dbReference type="EMBL" id="KAK3029401.1"/>
    </source>
</evidence>
<organism evidence="9 10">
    <name type="scientific">Escallonia herrerae</name>
    <dbReference type="NCBI Taxonomy" id="1293975"/>
    <lineage>
        <taxon>Eukaryota</taxon>
        <taxon>Viridiplantae</taxon>
        <taxon>Streptophyta</taxon>
        <taxon>Embryophyta</taxon>
        <taxon>Tracheophyta</taxon>
        <taxon>Spermatophyta</taxon>
        <taxon>Magnoliopsida</taxon>
        <taxon>eudicotyledons</taxon>
        <taxon>Gunneridae</taxon>
        <taxon>Pentapetalae</taxon>
        <taxon>asterids</taxon>
        <taxon>campanulids</taxon>
        <taxon>Escalloniales</taxon>
        <taxon>Escalloniaceae</taxon>
        <taxon>Escallonia</taxon>
    </lineage>
</organism>
<keyword evidence="10" id="KW-1185">Reference proteome</keyword>
<dbReference type="GO" id="GO:0009873">
    <property type="term" value="P:ethylene-activated signaling pathway"/>
    <property type="evidence" value="ECO:0007669"/>
    <property type="project" value="UniProtKB-KW"/>
</dbReference>
<evidence type="ECO:0000256" key="4">
    <source>
        <dbReference type="ARBA" id="ARBA00023125"/>
    </source>
</evidence>
<proteinExistence type="predicted"/>
<dbReference type="SUPFAM" id="SSF54171">
    <property type="entry name" value="DNA-binding domain"/>
    <property type="match status" value="1"/>
</dbReference>
<evidence type="ECO:0000313" key="10">
    <source>
        <dbReference type="Proteomes" id="UP001188597"/>
    </source>
</evidence>